<dbReference type="Proteomes" id="UP001152799">
    <property type="component" value="Chromosome 9"/>
</dbReference>
<evidence type="ECO:0000313" key="4">
    <source>
        <dbReference type="EMBL" id="CAG9773734.1"/>
    </source>
</evidence>
<proteinExistence type="inferred from homology"/>
<comment type="similarity">
    <text evidence="2">Belongs to the LplA family.</text>
</comment>
<dbReference type="GO" id="GO:0017118">
    <property type="term" value="F:lipoyltransferase activity"/>
    <property type="evidence" value="ECO:0007669"/>
    <property type="project" value="TreeGrafter"/>
</dbReference>
<dbReference type="PANTHER" id="PTHR12561:SF3">
    <property type="entry name" value="LIPOYLTRANSFERASE 1, MITOCHONDRIAL"/>
    <property type="match status" value="1"/>
</dbReference>
<evidence type="ECO:0000256" key="2">
    <source>
        <dbReference type="ARBA" id="ARBA00008242"/>
    </source>
</evidence>
<dbReference type="Gene3D" id="3.30.930.10">
    <property type="entry name" value="Bira Bifunctional Protein, Domain 2"/>
    <property type="match status" value="1"/>
</dbReference>
<dbReference type="Pfam" id="PF21948">
    <property type="entry name" value="LplA-B_cat"/>
    <property type="match status" value="1"/>
</dbReference>
<organism evidence="4 5">
    <name type="scientific">Ceutorhynchus assimilis</name>
    <name type="common">cabbage seed weevil</name>
    <dbReference type="NCBI Taxonomy" id="467358"/>
    <lineage>
        <taxon>Eukaryota</taxon>
        <taxon>Metazoa</taxon>
        <taxon>Ecdysozoa</taxon>
        <taxon>Arthropoda</taxon>
        <taxon>Hexapoda</taxon>
        <taxon>Insecta</taxon>
        <taxon>Pterygota</taxon>
        <taxon>Neoptera</taxon>
        <taxon>Endopterygota</taxon>
        <taxon>Coleoptera</taxon>
        <taxon>Polyphaga</taxon>
        <taxon>Cucujiformia</taxon>
        <taxon>Curculionidae</taxon>
        <taxon>Ceutorhynchinae</taxon>
        <taxon>Ceutorhynchus</taxon>
    </lineage>
</organism>
<dbReference type="InterPro" id="IPR004143">
    <property type="entry name" value="BPL_LPL_catalytic"/>
</dbReference>
<dbReference type="FunFam" id="3.30.930.10:FF:000045">
    <property type="entry name" value="lipoyltransferase 1, mitochondrial"/>
    <property type="match status" value="1"/>
</dbReference>
<evidence type="ECO:0000259" key="3">
    <source>
        <dbReference type="PROSITE" id="PS51733"/>
    </source>
</evidence>
<dbReference type="SUPFAM" id="SSF55681">
    <property type="entry name" value="Class II aaRS and biotin synthetases"/>
    <property type="match status" value="1"/>
</dbReference>
<dbReference type="PANTHER" id="PTHR12561">
    <property type="entry name" value="LIPOATE-PROTEIN LIGASE"/>
    <property type="match status" value="1"/>
</dbReference>
<gene>
    <name evidence="4" type="ORF">CEUTPL_LOCUS14120</name>
</gene>
<comment type="pathway">
    <text evidence="1">Protein modification; protein lipoylation via exogenous pathway; protein N(6)-(lipoyl)lysine from lipoate: step 2/2.</text>
</comment>
<sequence length="346" mass="39764">MRNFQKITSIRLYCTKPQRPVAKSIYFSKCTDIFTNLALEDWLYKNRDFTNHHLLMLWRNQPCVVVGRHQNPWLECNFASLPTMGVELARRNSGGGTVYHDIDNLNLTFFTGRSEYSRRRNLQLISSALKHSFDISSEINKREDLCINDHKISGTASKLGRLTAYHHCTLLVNSNKDNLSLALKNTLGNVKTNATVSVKSKIMNLSEIKLGMSVDEVMEAIVEEYGQNVQVIESIDEANYPGVTEIRNTFKSNQWKYEKTPKFTIYRDLFDIVEAFLVIEQGKIVNGGIETKDLSLNMESNNLRDLSGLFNEMMGKNFTKEVLDEFEMVVCELRHNEICKNIIVNR</sequence>
<evidence type="ECO:0000313" key="5">
    <source>
        <dbReference type="Proteomes" id="UP001152799"/>
    </source>
</evidence>
<dbReference type="OrthoDB" id="201621at2759"/>
<dbReference type="CDD" id="cd16443">
    <property type="entry name" value="LplA"/>
    <property type="match status" value="1"/>
</dbReference>
<dbReference type="AlphaFoldDB" id="A0A9N9MZ26"/>
<dbReference type="EMBL" id="OU892285">
    <property type="protein sequence ID" value="CAG9773734.1"/>
    <property type="molecule type" value="Genomic_DNA"/>
</dbReference>
<evidence type="ECO:0000256" key="1">
    <source>
        <dbReference type="ARBA" id="ARBA00005085"/>
    </source>
</evidence>
<reference evidence="4" key="1">
    <citation type="submission" date="2022-01" db="EMBL/GenBank/DDBJ databases">
        <authorList>
            <person name="King R."/>
        </authorList>
    </citation>
    <scope>NUCLEOTIDE SEQUENCE</scope>
</reference>
<feature type="domain" description="BPL/LPL catalytic" evidence="3">
    <location>
        <begin position="49"/>
        <end position="233"/>
    </location>
</feature>
<dbReference type="PROSITE" id="PS51733">
    <property type="entry name" value="BPL_LPL_CATALYTIC"/>
    <property type="match status" value="1"/>
</dbReference>
<dbReference type="InterPro" id="IPR004562">
    <property type="entry name" value="LipoylTrfase_LipoateP_Ligase"/>
</dbReference>
<dbReference type="GO" id="GO:0005739">
    <property type="term" value="C:mitochondrion"/>
    <property type="evidence" value="ECO:0007669"/>
    <property type="project" value="TreeGrafter"/>
</dbReference>
<accession>A0A9N9MZ26</accession>
<dbReference type="InterPro" id="IPR045864">
    <property type="entry name" value="aa-tRNA-synth_II/BPL/LPL"/>
</dbReference>
<protein>
    <recommendedName>
        <fullName evidence="3">BPL/LPL catalytic domain-containing protein</fullName>
    </recommendedName>
</protein>
<name>A0A9N9MZ26_9CUCU</name>
<dbReference type="GO" id="GO:0009249">
    <property type="term" value="P:protein lipoylation"/>
    <property type="evidence" value="ECO:0007669"/>
    <property type="project" value="InterPro"/>
</dbReference>
<keyword evidence="5" id="KW-1185">Reference proteome</keyword>